<dbReference type="InterPro" id="IPR015424">
    <property type="entry name" value="PyrdxlP-dep_Trfase"/>
</dbReference>
<dbReference type="InterPro" id="IPR015422">
    <property type="entry name" value="PyrdxlP-dep_Trfase_small"/>
</dbReference>
<dbReference type="EMBL" id="LR214951">
    <property type="protein sequence ID" value="VEU59311.1"/>
    <property type="molecule type" value="Genomic_DNA"/>
</dbReference>
<dbReference type="InterPro" id="IPR000192">
    <property type="entry name" value="Aminotrans_V_dom"/>
</dbReference>
<dbReference type="AlphaFoldDB" id="A0A449A4X4"/>
<organism evidence="4 5">
    <name type="scientific">Mesomycoplasma neurolyticum</name>
    <dbReference type="NCBI Taxonomy" id="2120"/>
    <lineage>
        <taxon>Bacteria</taxon>
        <taxon>Bacillati</taxon>
        <taxon>Mycoplasmatota</taxon>
        <taxon>Mycoplasmoidales</taxon>
        <taxon>Metamycoplasmataceae</taxon>
        <taxon>Mesomycoplasma</taxon>
    </lineage>
</organism>
<dbReference type="RefSeq" id="WP_129719711.1">
    <property type="nucleotide sequence ID" value="NZ_LR214951.1"/>
</dbReference>
<evidence type="ECO:0000313" key="4">
    <source>
        <dbReference type="EMBL" id="VEU59311.1"/>
    </source>
</evidence>
<dbReference type="Gene3D" id="3.90.1150.10">
    <property type="entry name" value="Aspartate Aminotransferase, domain 1"/>
    <property type="match status" value="1"/>
</dbReference>
<dbReference type="GO" id="GO:0031071">
    <property type="term" value="F:cysteine desulfurase activity"/>
    <property type="evidence" value="ECO:0007669"/>
    <property type="project" value="UniProtKB-EC"/>
</dbReference>
<dbReference type="PANTHER" id="PTHR43586">
    <property type="entry name" value="CYSTEINE DESULFURASE"/>
    <property type="match status" value="1"/>
</dbReference>
<gene>
    <name evidence="4" type="primary">csd</name>
    <name evidence="4" type="ORF">NCTC10166_00279</name>
</gene>
<protein>
    <submittedName>
        <fullName evidence="4">Probable cysteine desulfurase</fullName>
        <ecNumber evidence="4">2.8.1.7</ecNumber>
    </submittedName>
</protein>
<evidence type="ECO:0000259" key="3">
    <source>
        <dbReference type="Pfam" id="PF00266"/>
    </source>
</evidence>
<dbReference type="OrthoDB" id="9804366at2"/>
<reference evidence="4 5" key="1">
    <citation type="submission" date="2019-01" db="EMBL/GenBank/DDBJ databases">
        <authorList>
            <consortium name="Pathogen Informatics"/>
        </authorList>
    </citation>
    <scope>NUCLEOTIDE SEQUENCE [LARGE SCALE GENOMIC DNA]</scope>
    <source>
        <strain evidence="4 5">NCTC10166</strain>
    </source>
</reference>
<dbReference type="Proteomes" id="UP000289440">
    <property type="component" value="Chromosome"/>
</dbReference>
<dbReference type="KEGG" id="mnu:NCTC10166_00279"/>
<dbReference type="PANTHER" id="PTHR43586:SF8">
    <property type="entry name" value="CYSTEINE DESULFURASE 1, CHLOROPLASTIC"/>
    <property type="match status" value="1"/>
</dbReference>
<feature type="domain" description="Aminotransferase class V" evidence="3">
    <location>
        <begin position="16"/>
        <end position="372"/>
    </location>
</feature>
<evidence type="ECO:0000256" key="2">
    <source>
        <dbReference type="ARBA" id="ARBA00022898"/>
    </source>
</evidence>
<keyword evidence="5" id="KW-1185">Reference proteome</keyword>
<evidence type="ECO:0000313" key="5">
    <source>
        <dbReference type="Proteomes" id="UP000289440"/>
    </source>
</evidence>
<accession>A0A449A4X4</accession>
<proteinExistence type="predicted"/>
<evidence type="ECO:0000256" key="1">
    <source>
        <dbReference type="ARBA" id="ARBA00001933"/>
    </source>
</evidence>
<dbReference type="EC" id="2.8.1.7" evidence="4"/>
<dbReference type="Gene3D" id="3.40.640.10">
    <property type="entry name" value="Type I PLP-dependent aspartate aminotransferase-like (Major domain)"/>
    <property type="match status" value="1"/>
</dbReference>
<name>A0A449A4X4_9BACT</name>
<dbReference type="Pfam" id="PF00266">
    <property type="entry name" value="Aminotran_5"/>
    <property type="match status" value="1"/>
</dbReference>
<sequence>MNNEYRKLFPMLKKITYFDNAALSQKPYSVIEASREFYENFAISNRTSESEIGIIISQKIDNVRVKIAKLTDSTTDEVIFTSGTTQSLNNFANMIEEHIFENDEILISYYNHSSHIIPWIELAKKRKAKIVYSENLIDDINEKTKLICYSQQTNNFQIKLNFKELYEKAKKYNSILINDAAQAISTEVVSLKWCHVIAFSANKMYGPTGLGALIIKKSLLDNLRPATFGGGSVEKIVDLDTNEWNQKNTIEKFEPGTLNLAAIWQFEQSLNLVEKITLKKIKKLATESAIYLYDRLLDVKDLIIHSKRGDLITLFTMKNTSAQDVASYLGHNNIYVRSGIFCSKLIPFIKEEKNYVRVSIAFYNNKEDVDILVKTLQKGGDFLDFL</sequence>
<keyword evidence="2" id="KW-0663">Pyridoxal phosphate</keyword>
<dbReference type="SUPFAM" id="SSF53383">
    <property type="entry name" value="PLP-dependent transferases"/>
    <property type="match status" value="1"/>
</dbReference>
<dbReference type="InterPro" id="IPR015421">
    <property type="entry name" value="PyrdxlP-dep_Trfase_major"/>
</dbReference>
<comment type="cofactor">
    <cofactor evidence="1">
        <name>pyridoxal 5'-phosphate</name>
        <dbReference type="ChEBI" id="CHEBI:597326"/>
    </cofactor>
</comment>
<keyword evidence="4" id="KW-0808">Transferase</keyword>